<proteinExistence type="predicted"/>
<dbReference type="RefSeq" id="WP_063262045.1">
    <property type="nucleotide sequence ID" value="NZ_LJKE01000067.1"/>
</dbReference>
<dbReference type="PATRIC" id="fig|1396.535.peg.3589"/>
<name>A0A164MR34_BACCE</name>
<accession>A0A164MR34</accession>
<dbReference type="AlphaFoldDB" id="A0A164MR34"/>
<reference evidence="1 2" key="1">
    <citation type="submission" date="2015-09" db="EMBL/GenBank/DDBJ databases">
        <title>Bacillus cereus food isolates.</title>
        <authorList>
            <person name="Boekhorst J."/>
        </authorList>
    </citation>
    <scope>NUCLEOTIDE SEQUENCE [LARGE SCALE GENOMIC DNA]</scope>
    <source>
        <strain evidence="1 2">B4088</strain>
    </source>
</reference>
<dbReference type="EMBL" id="LJKE01000067">
    <property type="protein sequence ID" value="KZD61215.1"/>
    <property type="molecule type" value="Genomic_DNA"/>
</dbReference>
<dbReference type="Pfam" id="PF09965">
    <property type="entry name" value="DUF2199"/>
    <property type="match status" value="1"/>
</dbReference>
<evidence type="ECO:0000313" key="2">
    <source>
        <dbReference type="Proteomes" id="UP000076482"/>
    </source>
</evidence>
<organism evidence="1 2">
    <name type="scientific">Bacillus cereus</name>
    <dbReference type="NCBI Taxonomy" id="1396"/>
    <lineage>
        <taxon>Bacteria</taxon>
        <taxon>Bacillati</taxon>
        <taxon>Bacillota</taxon>
        <taxon>Bacilli</taxon>
        <taxon>Bacillales</taxon>
        <taxon>Bacillaceae</taxon>
        <taxon>Bacillus</taxon>
        <taxon>Bacillus cereus group</taxon>
    </lineage>
</organism>
<evidence type="ECO:0008006" key="3">
    <source>
        <dbReference type="Google" id="ProtNLM"/>
    </source>
</evidence>
<evidence type="ECO:0000313" key="1">
    <source>
        <dbReference type="EMBL" id="KZD61215.1"/>
    </source>
</evidence>
<protein>
    <recommendedName>
        <fullName evidence="3">DUF2199 domain-containing protein</fullName>
    </recommendedName>
</protein>
<gene>
    <name evidence="1" type="ORF">B4088_4001</name>
</gene>
<comment type="caution">
    <text evidence="1">The sequence shown here is derived from an EMBL/GenBank/DDBJ whole genome shotgun (WGS) entry which is preliminary data.</text>
</comment>
<dbReference type="InterPro" id="IPR018697">
    <property type="entry name" value="DUF2199"/>
</dbReference>
<sequence>MTKINGYTCGCCGTYHEEIPTSYGSAAPFYYYDAEPEEREDRFEMNDDLCVMDGEHFFMRGSIEIPIIGTDEHFIWGVWVSLSEANFDKVNECWDKQELLEPMFGWLSTDLPYELETVSLKTMVHPRADGIRPYIELEPTDHPLAVEFREGITMERVQEIAEQLCINNEDDEEEC</sequence>
<dbReference type="Proteomes" id="UP000076482">
    <property type="component" value="Unassembled WGS sequence"/>
</dbReference>